<reference evidence="1" key="1">
    <citation type="submission" date="2021-12" db="EMBL/GenBank/DDBJ databases">
        <authorList>
            <person name="Martin H S."/>
        </authorList>
    </citation>
    <scope>NUCLEOTIDE SEQUENCE</scope>
</reference>
<organism evidence="1 2">
    <name type="scientific">Brenthis ino</name>
    <name type="common">lesser marbled fritillary</name>
    <dbReference type="NCBI Taxonomy" id="405034"/>
    <lineage>
        <taxon>Eukaryota</taxon>
        <taxon>Metazoa</taxon>
        <taxon>Ecdysozoa</taxon>
        <taxon>Arthropoda</taxon>
        <taxon>Hexapoda</taxon>
        <taxon>Insecta</taxon>
        <taxon>Pterygota</taxon>
        <taxon>Neoptera</taxon>
        <taxon>Endopterygota</taxon>
        <taxon>Lepidoptera</taxon>
        <taxon>Glossata</taxon>
        <taxon>Ditrysia</taxon>
        <taxon>Papilionoidea</taxon>
        <taxon>Nymphalidae</taxon>
        <taxon>Heliconiinae</taxon>
        <taxon>Argynnini</taxon>
        <taxon>Brenthis</taxon>
    </lineage>
</organism>
<gene>
    <name evidence="1" type="ORF">BINO364_LOCUS6746</name>
</gene>
<dbReference type="EMBL" id="OV170222">
    <property type="protein sequence ID" value="CAH0720530.1"/>
    <property type="molecule type" value="Genomic_DNA"/>
</dbReference>
<dbReference type="AlphaFoldDB" id="A0A8J9V5Q8"/>
<dbReference type="OrthoDB" id="7486164at2759"/>
<protein>
    <submittedName>
        <fullName evidence="1">Uncharacterized protein</fullName>
    </submittedName>
</protein>
<sequence>MPAVGHVEFDLYVDKVKIHTTAVTTNTDLGDIVLLIGQPVINDNTVSLTVTRTGAELCTTEYGELCTKPRQYSIGAEHYAVASTLLRGGVGYLRVCNIGEVPLKWKKGETVTRAELCNVCGEDGRL</sequence>
<dbReference type="Proteomes" id="UP000838878">
    <property type="component" value="Chromosome 2"/>
</dbReference>
<evidence type="ECO:0000313" key="1">
    <source>
        <dbReference type="EMBL" id="CAH0720530.1"/>
    </source>
</evidence>
<accession>A0A8J9V5Q8</accession>
<evidence type="ECO:0000313" key="2">
    <source>
        <dbReference type="Proteomes" id="UP000838878"/>
    </source>
</evidence>
<keyword evidence="2" id="KW-1185">Reference proteome</keyword>
<feature type="non-terminal residue" evidence="1">
    <location>
        <position position="126"/>
    </location>
</feature>
<proteinExistence type="predicted"/>
<name>A0A8J9V5Q8_9NEOP</name>